<evidence type="ECO:0000313" key="2">
    <source>
        <dbReference type="Proteomes" id="UP000479190"/>
    </source>
</evidence>
<evidence type="ECO:0000313" key="1">
    <source>
        <dbReference type="EMBL" id="CAB0036002.1"/>
    </source>
</evidence>
<protein>
    <submittedName>
        <fullName evidence="1">Uncharacterized protein</fullName>
    </submittedName>
</protein>
<proteinExistence type="predicted"/>
<accession>A0A6H5IDI3</accession>
<keyword evidence="2" id="KW-1185">Reference proteome</keyword>
<dbReference type="AlphaFoldDB" id="A0A6H5IDI3"/>
<organism evidence="1 2">
    <name type="scientific">Trichogramma brassicae</name>
    <dbReference type="NCBI Taxonomy" id="86971"/>
    <lineage>
        <taxon>Eukaryota</taxon>
        <taxon>Metazoa</taxon>
        <taxon>Ecdysozoa</taxon>
        <taxon>Arthropoda</taxon>
        <taxon>Hexapoda</taxon>
        <taxon>Insecta</taxon>
        <taxon>Pterygota</taxon>
        <taxon>Neoptera</taxon>
        <taxon>Endopterygota</taxon>
        <taxon>Hymenoptera</taxon>
        <taxon>Apocrita</taxon>
        <taxon>Proctotrupomorpha</taxon>
        <taxon>Chalcidoidea</taxon>
        <taxon>Trichogrammatidae</taxon>
        <taxon>Trichogramma</taxon>
    </lineage>
</organism>
<dbReference type="EMBL" id="CADCXV010000806">
    <property type="protein sequence ID" value="CAB0036002.1"/>
    <property type="molecule type" value="Genomic_DNA"/>
</dbReference>
<reference evidence="1 2" key="1">
    <citation type="submission" date="2020-02" db="EMBL/GenBank/DDBJ databases">
        <authorList>
            <person name="Ferguson B K."/>
        </authorList>
    </citation>
    <scope>NUCLEOTIDE SEQUENCE [LARGE SCALE GENOMIC DNA]</scope>
</reference>
<dbReference type="Proteomes" id="UP000479190">
    <property type="component" value="Unassembled WGS sequence"/>
</dbReference>
<sequence>MVPSILVNENRSPRLISCEAAYCMEQLEPVREFIANEARKNNQDNVFYKDKSRTPPYLQERKLQERDAREAIVADIRRMVSNSLRDSLYPAKEDAASSEATTEGAMSLFILVLIEAYYNKPEYVYYNRIQIRFSNQR</sequence>
<gene>
    <name evidence="1" type="ORF">TBRA_LOCUS7885</name>
</gene>
<name>A0A6H5IDI3_9HYME</name>
<dbReference type="OrthoDB" id="10417651at2759"/>